<dbReference type="RefSeq" id="XP_016461045.1">
    <property type="nucleotide sequence ID" value="XM_016605559.1"/>
</dbReference>
<gene>
    <name evidence="3" type="primary">LOC107784427</name>
</gene>
<keyword evidence="2" id="KW-1185">Reference proteome</keyword>
<dbReference type="Gene3D" id="2.40.70.10">
    <property type="entry name" value="Acid Proteases"/>
    <property type="match status" value="1"/>
</dbReference>
<feature type="region of interest" description="Disordered" evidence="1">
    <location>
        <begin position="1"/>
        <end position="77"/>
    </location>
</feature>
<dbReference type="PANTHER" id="PTHR33240">
    <property type="entry name" value="OS08G0508500 PROTEIN"/>
    <property type="match status" value="1"/>
</dbReference>
<feature type="compositionally biased region" description="Basic and acidic residues" evidence="1">
    <location>
        <begin position="1"/>
        <end position="16"/>
    </location>
</feature>
<dbReference type="AlphaFoldDB" id="A0A1S3Z9B3"/>
<reference evidence="2" key="1">
    <citation type="journal article" date="2014" name="Nat. Commun.">
        <title>The tobacco genome sequence and its comparison with those of tomato and potato.</title>
        <authorList>
            <person name="Sierro N."/>
            <person name="Battey J.N."/>
            <person name="Ouadi S."/>
            <person name="Bakaher N."/>
            <person name="Bovet L."/>
            <person name="Willig A."/>
            <person name="Goepfert S."/>
            <person name="Peitsch M.C."/>
            <person name="Ivanov N.V."/>
        </authorList>
    </citation>
    <scope>NUCLEOTIDE SEQUENCE [LARGE SCALE GENOMIC DNA]</scope>
</reference>
<sequence length="283" mass="31901">MADEDKVGPNHKETKRPLRVPPRTWTQYRRLHRPKTRGGKLTATRAPQRTTQQQRQEHLSKGSRMSRPTKPPSPARTINMIIGGSGDASINGIKFTTTHKLKRSITHERYDGLEESIIIDDSDANGLSISHNDTFVITLQILDIGIKKIMVDDGCGACIIHPRVLAQMKLEDKIVSCCITLTSFKNAVEWTSGEITLPVLANGVTLEMTFHIMDQDTTYNAIVGRPWIHPMRVVPSSLYQVIKLPTPWGIFSIQGEQRTSRECYRIAMDSTTTQQKKDKEKEA</sequence>
<dbReference type="CDD" id="cd00303">
    <property type="entry name" value="retropepsin_like"/>
    <property type="match status" value="1"/>
</dbReference>
<reference evidence="3" key="2">
    <citation type="submission" date="2025-08" db="UniProtKB">
        <authorList>
            <consortium name="RefSeq"/>
        </authorList>
    </citation>
    <scope>IDENTIFICATION</scope>
    <source>
        <tissue evidence="3">Leaf</tissue>
    </source>
</reference>
<name>A0A1S3Z9B3_TOBAC</name>
<evidence type="ECO:0000256" key="1">
    <source>
        <dbReference type="SAM" id="MobiDB-lite"/>
    </source>
</evidence>
<dbReference type="KEGG" id="nta:107784427"/>
<evidence type="ECO:0000313" key="2">
    <source>
        <dbReference type="Proteomes" id="UP000790787"/>
    </source>
</evidence>
<dbReference type="PANTHER" id="PTHR33240:SF8">
    <property type="entry name" value="OS03G0439900 PROTEIN"/>
    <property type="match status" value="1"/>
</dbReference>
<dbReference type="OrthoDB" id="2919534at2759"/>
<dbReference type="PaxDb" id="4097-A0A1S3Z9B3"/>
<proteinExistence type="predicted"/>
<dbReference type="InterPro" id="IPR021109">
    <property type="entry name" value="Peptidase_aspartic_dom_sf"/>
</dbReference>
<dbReference type="GeneID" id="107784427"/>
<feature type="compositionally biased region" description="Basic residues" evidence="1">
    <location>
        <begin position="29"/>
        <end position="38"/>
    </location>
</feature>
<dbReference type="Proteomes" id="UP000790787">
    <property type="component" value="Chromosome 19"/>
</dbReference>
<protein>
    <submittedName>
        <fullName evidence="3">Uncharacterized protein LOC107784427</fullName>
    </submittedName>
</protein>
<feature type="compositionally biased region" description="Low complexity" evidence="1">
    <location>
        <begin position="42"/>
        <end position="54"/>
    </location>
</feature>
<evidence type="ECO:0000313" key="3">
    <source>
        <dbReference type="RefSeq" id="XP_016461045.1"/>
    </source>
</evidence>
<organism evidence="2 3">
    <name type="scientific">Nicotiana tabacum</name>
    <name type="common">Common tobacco</name>
    <dbReference type="NCBI Taxonomy" id="4097"/>
    <lineage>
        <taxon>Eukaryota</taxon>
        <taxon>Viridiplantae</taxon>
        <taxon>Streptophyta</taxon>
        <taxon>Embryophyta</taxon>
        <taxon>Tracheophyta</taxon>
        <taxon>Spermatophyta</taxon>
        <taxon>Magnoliopsida</taxon>
        <taxon>eudicotyledons</taxon>
        <taxon>Gunneridae</taxon>
        <taxon>Pentapetalae</taxon>
        <taxon>asterids</taxon>
        <taxon>lamiids</taxon>
        <taxon>Solanales</taxon>
        <taxon>Solanaceae</taxon>
        <taxon>Nicotianoideae</taxon>
        <taxon>Nicotianeae</taxon>
        <taxon>Nicotiana</taxon>
    </lineage>
</organism>
<accession>A0A1S3Z9B3</accession>